<evidence type="ECO:0000256" key="1">
    <source>
        <dbReference type="ARBA" id="ARBA00004653"/>
    </source>
</evidence>
<dbReference type="GeneID" id="108073285"/>
<keyword evidence="7 8" id="KW-0472">Membrane</keyword>
<dbReference type="PANTHER" id="PTHR12892">
    <property type="entry name" value="FGF RECEPTOR ACTIVATING PROTEIN 1"/>
    <property type="match status" value="1"/>
</dbReference>
<dbReference type="InterPro" id="IPR039545">
    <property type="entry name" value="PGAP2"/>
</dbReference>
<feature type="transmembrane region" description="Helical" evidence="8">
    <location>
        <begin position="209"/>
        <end position="229"/>
    </location>
</feature>
<dbReference type="InterPro" id="IPR019402">
    <property type="entry name" value="CWH43_N"/>
</dbReference>
<dbReference type="OrthoDB" id="68581at2759"/>
<evidence type="ECO:0000313" key="11">
    <source>
        <dbReference type="RefSeq" id="XP_017020329.1"/>
    </source>
</evidence>
<evidence type="ECO:0000256" key="3">
    <source>
        <dbReference type="ARBA" id="ARBA00022502"/>
    </source>
</evidence>
<dbReference type="GO" id="GO:0006506">
    <property type="term" value="P:GPI anchor biosynthetic process"/>
    <property type="evidence" value="ECO:0007669"/>
    <property type="project" value="UniProtKB-KW"/>
</dbReference>
<keyword evidence="5 8" id="KW-1133">Transmembrane helix</keyword>
<proteinExistence type="inferred from homology"/>
<feature type="transmembrane region" description="Helical" evidence="8">
    <location>
        <begin position="20"/>
        <end position="44"/>
    </location>
</feature>
<feature type="domain" description="CWH43-like N-terminal" evidence="9">
    <location>
        <begin position="20"/>
        <end position="239"/>
    </location>
</feature>
<comment type="similarity">
    <text evidence="2">Belongs to the PGAP2 family.</text>
</comment>
<dbReference type="RefSeq" id="XP_017020329.1">
    <property type="nucleotide sequence ID" value="XM_017164840.3"/>
</dbReference>
<dbReference type="Pfam" id="PF10277">
    <property type="entry name" value="Frag1"/>
    <property type="match status" value="1"/>
</dbReference>
<keyword evidence="4 8" id="KW-0812">Transmembrane</keyword>
<gene>
    <name evidence="11" type="primary">LOC108073285</name>
</gene>
<keyword evidence="6" id="KW-0333">Golgi apparatus</keyword>
<dbReference type="PANTHER" id="PTHR12892:SF11">
    <property type="entry name" value="POST-GPI ATTACHMENT TO PROTEINS FACTOR 2"/>
    <property type="match status" value="1"/>
</dbReference>
<dbReference type="OMA" id="CEPYVFS"/>
<name>A0A6P4I8W3_DROKI</name>
<dbReference type="GO" id="GO:0005789">
    <property type="term" value="C:endoplasmic reticulum membrane"/>
    <property type="evidence" value="ECO:0007669"/>
    <property type="project" value="TreeGrafter"/>
</dbReference>
<organism evidence="10 11">
    <name type="scientific">Drosophila kikkawai</name>
    <name type="common">Fruit fly</name>
    <dbReference type="NCBI Taxonomy" id="30033"/>
    <lineage>
        <taxon>Eukaryota</taxon>
        <taxon>Metazoa</taxon>
        <taxon>Ecdysozoa</taxon>
        <taxon>Arthropoda</taxon>
        <taxon>Hexapoda</taxon>
        <taxon>Insecta</taxon>
        <taxon>Pterygota</taxon>
        <taxon>Neoptera</taxon>
        <taxon>Endopterygota</taxon>
        <taxon>Diptera</taxon>
        <taxon>Brachycera</taxon>
        <taxon>Muscomorpha</taxon>
        <taxon>Ephydroidea</taxon>
        <taxon>Drosophilidae</taxon>
        <taxon>Drosophila</taxon>
        <taxon>Sophophora</taxon>
    </lineage>
</organism>
<evidence type="ECO:0000256" key="7">
    <source>
        <dbReference type="ARBA" id="ARBA00023136"/>
    </source>
</evidence>
<evidence type="ECO:0000256" key="4">
    <source>
        <dbReference type="ARBA" id="ARBA00022692"/>
    </source>
</evidence>
<evidence type="ECO:0000256" key="6">
    <source>
        <dbReference type="ARBA" id="ARBA00023034"/>
    </source>
</evidence>
<comment type="subcellular location">
    <subcellularLocation>
        <location evidence="1">Golgi apparatus membrane</location>
        <topology evidence="1">Multi-pass membrane protein</topology>
    </subcellularLocation>
</comment>
<feature type="transmembrane region" description="Helical" evidence="8">
    <location>
        <begin position="144"/>
        <end position="163"/>
    </location>
</feature>
<keyword evidence="10" id="KW-1185">Reference proteome</keyword>
<reference evidence="11" key="1">
    <citation type="submission" date="2025-08" db="UniProtKB">
        <authorList>
            <consortium name="RefSeq"/>
        </authorList>
    </citation>
    <scope>IDENTIFICATION</scope>
    <source>
        <strain evidence="11">14028-0561.14</strain>
        <tissue evidence="11">Whole fly</tissue>
    </source>
</reference>
<sequence>MLPSYQRLINPKSVYFRLPFPWVALISLALALAGFFFGVAWSLAFDFERSTYTECQVDNYLPSISAAIGSYEPQRTVWQLAIFLHFPLRLVLAKAYLEHYLKKFRRSRRLLGILAYILNVVEVSALVCLSFWTSSADYPTHRNAFLLFIACSESYMLISYLLFRSGPKAGLLPLEAKSLRYKRNLFSVNVVCFGLAGYCFVRHNSYCEAGVYTFFALFEYIVVLTNMGFHTISSWDFHDLRVVCDHQRGLYLTQF</sequence>
<feature type="transmembrane region" description="Helical" evidence="8">
    <location>
        <begin position="109"/>
        <end position="132"/>
    </location>
</feature>
<feature type="transmembrane region" description="Helical" evidence="8">
    <location>
        <begin position="184"/>
        <end position="203"/>
    </location>
</feature>
<protein>
    <submittedName>
        <fullName evidence="11">Post-GPI attachment to proteins factor 2-like</fullName>
    </submittedName>
</protein>
<evidence type="ECO:0000256" key="8">
    <source>
        <dbReference type="SAM" id="Phobius"/>
    </source>
</evidence>
<evidence type="ECO:0000256" key="5">
    <source>
        <dbReference type="ARBA" id="ARBA00022989"/>
    </source>
</evidence>
<dbReference type="AlphaFoldDB" id="A0A6P4I8W3"/>
<accession>A0A6P4I8W3</accession>
<evidence type="ECO:0000313" key="10">
    <source>
        <dbReference type="Proteomes" id="UP001652661"/>
    </source>
</evidence>
<dbReference type="Proteomes" id="UP001652661">
    <property type="component" value="Chromosome 3R"/>
</dbReference>
<keyword evidence="3" id="KW-0337">GPI-anchor biosynthesis</keyword>
<dbReference type="GO" id="GO:0000139">
    <property type="term" value="C:Golgi membrane"/>
    <property type="evidence" value="ECO:0007669"/>
    <property type="project" value="UniProtKB-SubCell"/>
</dbReference>
<evidence type="ECO:0000256" key="2">
    <source>
        <dbReference type="ARBA" id="ARBA00007414"/>
    </source>
</evidence>
<evidence type="ECO:0000259" key="9">
    <source>
        <dbReference type="Pfam" id="PF10277"/>
    </source>
</evidence>